<gene>
    <name evidence="1" type="ORF">E3983_05165</name>
</gene>
<evidence type="ECO:0000313" key="2">
    <source>
        <dbReference type="Proteomes" id="UP000295517"/>
    </source>
</evidence>
<accession>A0AAX1EFB9</accession>
<dbReference type="Proteomes" id="UP000295517">
    <property type="component" value="Chromosome"/>
</dbReference>
<sequence length="192" mass="20960">MNTISKGKRLIFLFCALLAGCTRMNIDVSNRLILPANSSIAVGAFANHSDTPLANRQVESMLVGLLQTKGFTRISHYQRKESCAKLLYCPDETLSKKQIIHWARARHIHYVFMGAVNEWRYKVGLDGEPVAGLSILAIDAHSGRTVWSSVGSAIGGSRSGLDIIGQSLLKCLLASVYPTLYPVQTIKTAATK</sequence>
<evidence type="ECO:0000313" key="1">
    <source>
        <dbReference type="EMBL" id="QBR83793.1"/>
    </source>
</evidence>
<dbReference type="EMBL" id="CP038254">
    <property type="protein sequence ID" value="QBR83793.1"/>
    <property type="molecule type" value="Genomic_DNA"/>
</dbReference>
<dbReference type="RefSeq" id="WP_135060122.1">
    <property type="nucleotide sequence ID" value="NZ_CP038254.1"/>
</dbReference>
<dbReference type="PROSITE" id="PS51257">
    <property type="entry name" value="PROKAR_LIPOPROTEIN"/>
    <property type="match status" value="1"/>
</dbReference>
<dbReference type="AlphaFoldDB" id="A0AAX1EFB9"/>
<organism evidence="1 2">
    <name type="scientific">Legionella israelensis</name>
    <dbReference type="NCBI Taxonomy" id="454"/>
    <lineage>
        <taxon>Bacteria</taxon>
        <taxon>Pseudomonadati</taxon>
        <taxon>Pseudomonadota</taxon>
        <taxon>Gammaproteobacteria</taxon>
        <taxon>Legionellales</taxon>
        <taxon>Legionellaceae</taxon>
        <taxon>Legionella</taxon>
    </lineage>
</organism>
<protein>
    <submittedName>
        <fullName evidence="1">Penicillin-binding protein activator LpoB</fullName>
    </submittedName>
</protein>
<name>A0AAX1EFB9_9GAMM</name>
<dbReference type="Gene3D" id="3.40.50.10610">
    <property type="entry name" value="ABC-type transport auxiliary lipoprotein component"/>
    <property type="match status" value="1"/>
</dbReference>
<reference evidence="1 2" key="1">
    <citation type="submission" date="2019-03" db="EMBL/GenBank/DDBJ databases">
        <title>Diverse conjugative elements silence natural transformation in Legionella species.</title>
        <authorList>
            <person name="Durieux I."/>
            <person name="Ginevra C."/>
            <person name="Attaiech L."/>
            <person name="Picq K."/>
            <person name="Juan P.A."/>
            <person name="Jarraud S."/>
            <person name="Charpentier X."/>
        </authorList>
    </citation>
    <scope>NUCLEOTIDE SEQUENCE [LARGE SCALE GENOMIC DNA]</scope>
    <source>
        <strain evidence="1 2">HL-0427-4011</strain>
    </source>
</reference>
<proteinExistence type="predicted"/>